<evidence type="ECO:0000256" key="6">
    <source>
        <dbReference type="ARBA" id="ARBA00022660"/>
    </source>
</evidence>
<dbReference type="GO" id="GO:0008137">
    <property type="term" value="F:NADH dehydrogenase (ubiquinone) activity"/>
    <property type="evidence" value="ECO:0007669"/>
    <property type="project" value="UniProtKB-EC"/>
</dbReference>
<evidence type="ECO:0000256" key="2">
    <source>
        <dbReference type="ARBA" id="ARBA00004448"/>
    </source>
</evidence>
<keyword evidence="5 17" id="KW-0813">Transport</keyword>
<evidence type="ECO:0000256" key="4">
    <source>
        <dbReference type="ARBA" id="ARBA00021096"/>
    </source>
</evidence>
<feature type="transmembrane region" description="Helical" evidence="17">
    <location>
        <begin position="141"/>
        <end position="159"/>
    </location>
</feature>
<evidence type="ECO:0000256" key="14">
    <source>
        <dbReference type="ARBA" id="ARBA00023128"/>
    </source>
</evidence>
<comment type="catalytic activity">
    <reaction evidence="16 17">
        <text>a ubiquinone + NADH + 5 H(+)(in) = a ubiquinol + NAD(+) + 4 H(+)(out)</text>
        <dbReference type="Rhea" id="RHEA:29091"/>
        <dbReference type="Rhea" id="RHEA-COMP:9565"/>
        <dbReference type="Rhea" id="RHEA-COMP:9566"/>
        <dbReference type="ChEBI" id="CHEBI:15378"/>
        <dbReference type="ChEBI" id="CHEBI:16389"/>
        <dbReference type="ChEBI" id="CHEBI:17976"/>
        <dbReference type="ChEBI" id="CHEBI:57540"/>
        <dbReference type="ChEBI" id="CHEBI:57945"/>
        <dbReference type="EC" id="7.1.1.2"/>
    </reaction>
</comment>
<dbReference type="AlphaFoldDB" id="L7NZW3"/>
<dbReference type="EC" id="7.1.1.2" evidence="3 17"/>
<dbReference type="RefSeq" id="YP_007374671.1">
    <property type="nucleotide sequence ID" value="NC_020144.1"/>
</dbReference>
<feature type="transmembrane region" description="Helical" evidence="17">
    <location>
        <begin position="517"/>
        <end position="535"/>
    </location>
</feature>
<evidence type="ECO:0000259" key="20">
    <source>
        <dbReference type="Pfam" id="PF06455"/>
    </source>
</evidence>
<feature type="transmembrane region" description="Helical" evidence="17">
    <location>
        <begin position="299"/>
        <end position="316"/>
    </location>
</feature>
<feature type="transmembrane region" description="Helical" evidence="17">
    <location>
        <begin position="110"/>
        <end position="129"/>
    </location>
</feature>
<feature type="transmembrane region" description="Helical" evidence="17">
    <location>
        <begin position="547"/>
        <end position="564"/>
    </location>
</feature>
<keyword evidence="14 17" id="KW-0496">Mitochondrion</keyword>
<evidence type="ECO:0000256" key="7">
    <source>
        <dbReference type="ARBA" id="ARBA00022692"/>
    </source>
</evidence>
<evidence type="ECO:0000256" key="15">
    <source>
        <dbReference type="ARBA" id="ARBA00023136"/>
    </source>
</evidence>
<evidence type="ECO:0000256" key="17">
    <source>
        <dbReference type="RuleBase" id="RU003404"/>
    </source>
</evidence>
<evidence type="ECO:0000256" key="8">
    <source>
        <dbReference type="ARBA" id="ARBA00022792"/>
    </source>
</evidence>
<dbReference type="Pfam" id="PF00361">
    <property type="entry name" value="Proton_antipo_M"/>
    <property type="match status" value="1"/>
</dbReference>
<accession>L7NZW3</accession>
<feature type="transmembrane region" description="Helical" evidence="17">
    <location>
        <begin position="85"/>
        <end position="104"/>
    </location>
</feature>
<proteinExistence type="inferred from homology"/>
<dbReference type="InterPro" id="IPR001516">
    <property type="entry name" value="Proton_antipo_N"/>
</dbReference>
<comment type="subcellular location">
    <subcellularLocation>
        <location evidence="2">Mitochondrion inner membrane</location>
        <topology evidence="2">Multi-pass membrane protein</topology>
    </subcellularLocation>
</comment>
<feature type="transmembrane region" description="Helical" evidence="17">
    <location>
        <begin position="415"/>
        <end position="440"/>
    </location>
</feature>
<dbReference type="GO" id="GO:0015990">
    <property type="term" value="P:electron transport coupled proton transport"/>
    <property type="evidence" value="ECO:0007669"/>
    <property type="project" value="TreeGrafter"/>
</dbReference>
<keyword evidence="8" id="KW-0999">Mitochondrion inner membrane</keyword>
<dbReference type="InterPro" id="IPR010934">
    <property type="entry name" value="NADH_DH_su5_C"/>
</dbReference>
<feature type="transmembrane region" description="Helical" evidence="17">
    <location>
        <begin position="372"/>
        <end position="394"/>
    </location>
</feature>
<feature type="transmembrane region" description="Helical" evidence="17">
    <location>
        <begin position="6"/>
        <end position="26"/>
    </location>
</feature>
<dbReference type="Pfam" id="PF00662">
    <property type="entry name" value="Proton_antipo_N"/>
    <property type="match status" value="1"/>
</dbReference>
<keyword evidence="13 17" id="KW-0830">Ubiquinone</keyword>
<keyword evidence="10" id="KW-0249">Electron transport</keyword>
<evidence type="ECO:0000259" key="19">
    <source>
        <dbReference type="Pfam" id="PF00662"/>
    </source>
</evidence>
<feature type="domain" description="NADH-Ubiquinone oxidoreductase (complex I) chain 5 N-terminal" evidence="19">
    <location>
        <begin position="40"/>
        <end position="87"/>
    </location>
</feature>
<sequence>MNLFYFWSMILLIISLMMFMVFMLFIELDYSLFLDWFILELNSCSFVMTMLLDWMSILFMSCVFMISSMVILYSKDYMSEDKYKYRFLMLVLLFIMSMMLLIISPNMVSILLGWDGLGLVSYSLVIYFGNYKSYNAGMLTILINRIGDVSILMSLYFIFNWGSWNFSFHVLYMEDWTIYIIYLVILASFTKSAQIPFSSWLPAAMAAPTPVSSLVHSSTLVTAGVYLMIRFNFMLMKYNLSFLILVSLLTMFMAGLGANFEYDLKSIIALSTLSQLGMMMLILLLGGASISYFHLLTHAFFKALLFLCGGLIIHCMNDSQDIRHMGNLVFQMPYTCSCFCISTLSLCGIPFMSGFYSKDMIMEYSSLNYTNLFIYIMLFISVGFTASYSMRLIFYCISNLNGLFTYQSCLEEKNMLLSMLFLTVLSILGGSVLMWLLFPFDMLLMFPSLSKLMPMIFVLSGMYLGYELSFVYWFSKFNLNYMSSFMGSMWFMHYLSTGMIISGFLLTSKLFSDFNDYMWGEYMISRMMSYYNYNLFMNSVIMEKRSMKIYLLLFLTLLWFMVMVY</sequence>
<feature type="transmembrane region" description="Helical" evidence="17">
    <location>
        <begin position="267"/>
        <end position="293"/>
    </location>
</feature>
<dbReference type="GO" id="GO:0042773">
    <property type="term" value="P:ATP synthesis coupled electron transport"/>
    <property type="evidence" value="ECO:0007669"/>
    <property type="project" value="InterPro"/>
</dbReference>
<feature type="transmembrane region" description="Helical" evidence="17">
    <location>
        <begin position="213"/>
        <end position="233"/>
    </location>
</feature>
<feature type="transmembrane region" description="Helical" evidence="17">
    <location>
        <begin position="239"/>
        <end position="260"/>
    </location>
</feature>
<dbReference type="EMBL" id="JQ743678">
    <property type="protein sequence ID" value="AFI54780.1"/>
    <property type="molecule type" value="Genomic_DNA"/>
</dbReference>
<protein>
    <recommendedName>
        <fullName evidence="4 17">NADH-ubiquinone oxidoreductase chain 5</fullName>
        <ecNumber evidence="3 17">7.1.1.2</ecNumber>
    </recommendedName>
</protein>
<dbReference type="Pfam" id="PF06455">
    <property type="entry name" value="NADH5_C"/>
    <property type="match status" value="1"/>
</dbReference>
<evidence type="ECO:0000259" key="18">
    <source>
        <dbReference type="Pfam" id="PF00361"/>
    </source>
</evidence>
<dbReference type="PANTHER" id="PTHR42829:SF2">
    <property type="entry name" value="NADH-UBIQUINONE OXIDOREDUCTASE CHAIN 5"/>
    <property type="match status" value="1"/>
</dbReference>
<gene>
    <name evidence="21" type="primary">ND5</name>
</gene>
<dbReference type="CTD" id="4540"/>
<keyword evidence="12 17" id="KW-0520">NAD</keyword>
<keyword evidence="15 17" id="KW-0472">Membrane</keyword>
<dbReference type="GO" id="GO:0005743">
    <property type="term" value="C:mitochondrial inner membrane"/>
    <property type="evidence" value="ECO:0007669"/>
    <property type="project" value="UniProtKB-SubCell"/>
</dbReference>
<dbReference type="GeneID" id="14469204"/>
<evidence type="ECO:0000256" key="12">
    <source>
        <dbReference type="ARBA" id="ARBA00023027"/>
    </source>
</evidence>
<feature type="domain" description="NADH:quinone oxidoreductase/Mrp antiporter transmembrane" evidence="18">
    <location>
        <begin position="104"/>
        <end position="381"/>
    </location>
</feature>
<evidence type="ECO:0000256" key="1">
    <source>
        <dbReference type="ARBA" id="ARBA00003257"/>
    </source>
</evidence>
<evidence type="ECO:0000256" key="5">
    <source>
        <dbReference type="ARBA" id="ARBA00022448"/>
    </source>
</evidence>
<keyword evidence="9" id="KW-1278">Translocase</keyword>
<evidence type="ECO:0000256" key="3">
    <source>
        <dbReference type="ARBA" id="ARBA00012944"/>
    </source>
</evidence>
<dbReference type="PRINTS" id="PR01434">
    <property type="entry name" value="NADHDHGNASE5"/>
</dbReference>
<reference evidence="21" key="1">
    <citation type="journal article" date="2012" name="Kun Chong Fen Lei Xue Bao">
        <title>Sequence and organization of the mitochondrial genome of an urostylidid bug, Urochela quadrinotata Reuter (Hemiptera: Urostylididae).</title>
        <authorList>
            <person name="Dai Y."/>
            <person name="Li H."/>
            <person name="Jiang P."/>
            <person name="Song F."/>
            <person name="Ye Z."/>
            <person name="Yuan Z."/>
            <person name="Dai X."/>
            <person name="Chang J."/>
            <person name="Cai W."/>
        </authorList>
    </citation>
    <scope>NUCLEOTIDE SEQUENCE</scope>
</reference>
<comment type="function">
    <text evidence="17">Core subunit of the mitochondrial membrane respiratory chain NADH dehydrogenase (Complex I) which catalyzes electron transfer from NADH through the respiratory chain, using ubiquinone as an electron acceptor. Essential for the catalytic activity and assembly of complex I.</text>
</comment>
<geneLocation type="mitochondrion" evidence="21"/>
<feature type="transmembrane region" description="Helical" evidence="17">
    <location>
        <begin position="485"/>
        <end position="505"/>
    </location>
</feature>
<dbReference type="GO" id="GO:0003954">
    <property type="term" value="F:NADH dehydrogenase activity"/>
    <property type="evidence" value="ECO:0007669"/>
    <property type="project" value="TreeGrafter"/>
</dbReference>
<feature type="transmembrane region" description="Helical" evidence="17">
    <location>
        <begin position="179"/>
        <end position="201"/>
    </location>
</feature>
<keyword evidence="7 17" id="KW-0812">Transmembrane</keyword>
<dbReference type="InterPro" id="IPR001750">
    <property type="entry name" value="ND/Mrp_TM"/>
</dbReference>
<evidence type="ECO:0000256" key="11">
    <source>
        <dbReference type="ARBA" id="ARBA00022989"/>
    </source>
</evidence>
<evidence type="ECO:0000256" key="13">
    <source>
        <dbReference type="ARBA" id="ARBA00023075"/>
    </source>
</evidence>
<keyword evidence="11 17" id="KW-1133">Transmembrane helix</keyword>
<keyword evidence="6" id="KW-0679">Respiratory chain</keyword>
<name>L7NZW3_UROQU</name>
<comment type="similarity">
    <text evidence="17">Belongs to the complex I subunit 5 family.</text>
</comment>
<evidence type="ECO:0000256" key="16">
    <source>
        <dbReference type="ARBA" id="ARBA00049551"/>
    </source>
</evidence>
<dbReference type="PANTHER" id="PTHR42829">
    <property type="entry name" value="NADH-UBIQUINONE OXIDOREDUCTASE CHAIN 5"/>
    <property type="match status" value="1"/>
</dbReference>
<organism evidence="21">
    <name type="scientific">Urochela quadrinotata</name>
    <name type="common">Four-spotted shield bug</name>
    <dbReference type="NCBI Taxonomy" id="1176167"/>
    <lineage>
        <taxon>Eukaryota</taxon>
        <taxon>Metazoa</taxon>
        <taxon>Ecdysozoa</taxon>
        <taxon>Arthropoda</taxon>
        <taxon>Hexapoda</taxon>
        <taxon>Insecta</taxon>
        <taxon>Pterygota</taxon>
        <taxon>Neoptera</taxon>
        <taxon>Paraneoptera</taxon>
        <taxon>Hemiptera</taxon>
        <taxon>Heteroptera</taxon>
        <taxon>Panheteroptera</taxon>
        <taxon>Pentatomomorpha</taxon>
        <taxon>Pentatomoidea</taxon>
        <taxon>Urostylididae</taxon>
        <taxon>Urochela</taxon>
    </lineage>
</organism>
<feature type="transmembrane region" description="Helical" evidence="17">
    <location>
        <begin position="452"/>
        <end position="473"/>
    </location>
</feature>
<comment type="function">
    <text evidence="1">Core subunit of the mitochondrial membrane respiratory chain NADH dehydrogenase (Complex I) that is believed to belong to the minimal assembly required for catalysis. Complex I functions in the transfer of electrons from NADH to the respiratory chain. The immediate electron acceptor for the enzyme is believed to be ubiquinone.</text>
</comment>
<evidence type="ECO:0000256" key="10">
    <source>
        <dbReference type="ARBA" id="ARBA00022982"/>
    </source>
</evidence>
<evidence type="ECO:0000313" key="21">
    <source>
        <dbReference type="EMBL" id="AFI54780.1"/>
    </source>
</evidence>
<evidence type="ECO:0000256" key="9">
    <source>
        <dbReference type="ARBA" id="ARBA00022967"/>
    </source>
</evidence>
<feature type="transmembrane region" description="Helical" evidence="17">
    <location>
        <begin position="328"/>
        <end position="352"/>
    </location>
</feature>
<feature type="transmembrane region" description="Helical" evidence="17">
    <location>
        <begin position="57"/>
        <end position="73"/>
    </location>
</feature>
<dbReference type="InterPro" id="IPR003945">
    <property type="entry name" value="NU5C-like"/>
</dbReference>
<feature type="domain" description="NADH dehydrogenase subunit 5 C-terminal" evidence="20">
    <location>
        <begin position="388"/>
        <end position="564"/>
    </location>
</feature>